<comment type="caution">
    <text evidence="4">The sequence shown here is derived from an EMBL/GenBank/DDBJ whole genome shotgun (WGS) entry which is preliminary data.</text>
</comment>
<keyword evidence="1" id="KW-0378">Hydrolase</keyword>
<dbReference type="SUPFAM" id="SSF56281">
    <property type="entry name" value="Metallo-hydrolase/oxidoreductase"/>
    <property type="match status" value="1"/>
</dbReference>
<dbReference type="Gene3D" id="3.40.50.10890">
    <property type="match status" value="1"/>
</dbReference>
<sequence length="798" mass="90760">MSCAEIVLDSGIKEQSIDLGGETLHIQVLGAGCEVGRSCVVASFKGRSVMFDCGIHPAFSGIGSLPVFDAVDVSTIDLCLITHFHLDHSGATPYFVSLTDFKGKVFMTEPTKAICKLVWQDYARVNRFSVAGSIESEEGPSSSMNLYSEKDIEKALNMTEIIDFRQQFELDGIRFSCYGAGHVLGACMFLVEIGGVRILYTGDYSREDDRHVPRAEIPPIDVHVLICESTYGTRIHEPRLDREKRFIGGVQSIITRKGKCLLPVFAVGRAQELLLILEEHWEKTPSLQNVPIIYASPMSIKCMRVFETYINQCGDYVRKQADMGINPFQFNYIKTVNSLNEIKDIIYNPGPCVVMAAPGMLQNGTSRDIFEIWAPDKRNGIILTGYAVRGTPAYELRKEPEMIQLDDKVVPLRAKFDQISFSAHSDFAQTQEFINSLKVPNVILVHGERGECKRLKDKLKELSPSLAVFAPEILQKVALTFPTQENVNVFGSINDDLNKLCDSNLLITKNEKKREKLELMNINEYNNYDNEEENVNDLKKSKNEVLIDDSLLIMRPFDSSILVKPDEVSKIIDAKRSYIEQTIRIPLPKNIESTELLLLNLRDEIKKSFEDVDYNNEFLYVYNNEIVLYIIKEFELSNDNDNKNDQYEKESSHELIIEWNSSLLSDMIVDTLSFIILDFIHSMNDKQSSDLLEIDLYNTFRSCIENSFGLCKDGIHPEVYKLIKEKNIKIQDGHKKNGYNEFHFTINNFQGIIDNNIIVNVLYKEKLILTVPDNKKVKEIISNLICNIEDSTLPVQFL</sequence>
<feature type="domain" description="Metallo-beta-lactamase" evidence="2">
    <location>
        <begin position="36"/>
        <end position="250"/>
    </location>
</feature>
<evidence type="ECO:0000313" key="4">
    <source>
        <dbReference type="EMBL" id="KAK6588516.1"/>
    </source>
</evidence>
<feature type="domain" description="Beta-Casp" evidence="3">
    <location>
        <begin position="270"/>
        <end position="396"/>
    </location>
</feature>
<evidence type="ECO:0000313" key="5">
    <source>
        <dbReference type="Proteomes" id="UP001311799"/>
    </source>
</evidence>
<dbReference type="SMART" id="SM00849">
    <property type="entry name" value="Lactamase_B"/>
    <property type="match status" value="1"/>
</dbReference>
<dbReference type="GO" id="GO:0004534">
    <property type="term" value="F:5'-3' RNA exonuclease activity"/>
    <property type="evidence" value="ECO:0007669"/>
    <property type="project" value="TreeGrafter"/>
</dbReference>
<dbReference type="Pfam" id="PF16661">
    <property type="entry name" value="Lactamase_B_6"/>
    <property type="match status" value="1"/>
</dbReference>
<reference evidence="4 5" key="1">
    <citation type="submission" date="2023-10" db="EMBL/GenBank/DDBJ databases">
        <title>Comparative genomics analysis reveals potential genetic determinants of host preference in Cryptosporidium xiaoi.</title>
        <authorList>
            <person name="Xiao L."/>
            <person name="Li J."/>
        </authorList>
    </citation>
    <scope>NUCLEOTIDE SEQUENCE [LARGE SCALE GENOMIC DNA]</scope>
    <source>
        <strain evidence="4 5">52996</strain>
    </source>
</reference>
<accession>A0AAV9XV12</accession>
<proteinExistence type="predicted"/>
<dbReference type="InterPro" id="IPR011108">
    <property type="entry name" value="RMMBL"/>
</dbReference>
<dbReference type="PANTHER" id="PTHR11203">
    <property type="entry name" value="CLEAVAGE AND POLYADENYLATION SPECIFICITY FACTOR FAMILY MEMBER"/>
    <property type="match status" value="1"/>
</dbReference>
<dbReference type="GO" id="GO:0006398">
    <property type="term" value="P:mRNA 3'-end processing by stem-loop binding and cleavage"/>
    <property type="evidence" value="ECO:0007669"/>
    <property type="project" value="TreeGrafter"/>
</dbReference>
<evidence type="ECO:0000256" key="1">
    <source>
        <dbReference type="ARBA" id="ARBA00022801"/>
    </source>
</evidence>
<dbReference type="EMBL" id="JAWDEY010000032">
    <property type="protein sequence ID" value="KAK6588516.1"/>
    <property type="molecule type" value="Genomic_DNA"/>
</dbReference>
<name>A0AAV9XV12_9CRYT</name>
<dbReference type="Gene3D" id="3.60.15.10">
    <property type="entry name" value="Ribonuclease Z/Hydroxyacylglutathione hydrolase-like"/>
    <property type="match status" value="1"/>
</dbReference>
<dbReference type="Pfam" id="PF10996">
    <property type="entry name" value="Beta-Casp"/>
    <property type="match status" value="1"/>
</dbReference>
<dbReference type="GO" id="GO:0004521">
    <property type="term" value="F:RNA endonuclease activity"/>
    <property type="evidence" value="ECO:0007669"/>
    <property type="project" value="TreeGrafter"/>
</dbReference>
<evidence type="ECO:0000259" key="2">
    <source>
        <dbReference type="SMART" id="SM00849"/>
    </source>
</evidence>
<gene>
    <name evidence="4" type="ORF">RS030_4541</name>
</gene>
<dbReference type="InterPro" id="IPR001279">
    <property type="entry name" value="Metallo-B-lactamas"/>
</dbReference>
<dbReference type="InterPro" id="IPR050698">
    <property type="entry name" value="MBL"/>
</dbReference>
<dbReference type="GO" id="GO:0005847">
    <property type="term" value="C:mRNA cleavage and polyadenylation specificity factor complex"/>
    <property type="evidence" value="ECO:0007669"/>
    <property type="project" value="TreeGrafter"/>
</dbReference>
<dbReference type="GO" id="GO:0003723">
    <property type="term" value="F:RNA binding"/>
    <property type="evidence" value="ECO:0007669"/>
    <property type="project" value="TreeGrafter"/>
</dbReference>
<dbReference type="SMART" id="SM01027">
    <property type="entry name" value="Beta-Casp"/>
    <property type="match status" value="1"/>
</dbReference>
<dbReference type="PANTHER" id="PTHR11203:SF11">
    <property type="entry name" value="CLEAVAGE AND POLYADENYLATION SPECIFICITY FACTOR SUBUNIT 3"/>
    <property type="match status" value="1"/>
</dbReference>
<dbReference type="Pfam" id="PF07521">
    <property type="entry name" value="RMMBL"/>
    <property type="match status" value="1"/>
</dbReference>
<dbReference type="CDD" id="cd16292">
    <property type="entry name" value="CPSF3-like_MBL-fold"/>
    <property type="match status" value="1"/>
</dbReference>
<dbReference type="Proteomes" id="UP001311799">
    <property type="component" value="Unassembled WGS sequence"/>
</dbReference>
<dbReference type="InterPro" id="IPR036866">
    <property type="entry name" value="RibonucZ/Hydroxyglut_hydro"/>
</dbReference>
<organism evidence="4 5">
    <name type="scientific">Cryptosporidium xiaoi</name>
    <dbReference type="NCBI Taxonomy" id="659607"/>
    <lineage>
        <taxon>Eukaryota</taxon>
        <taxon>Sar</taxon>
        <taxon>Alveolata</taxon>
        <taxon>Apicomplexa</taxon>
        <taxon>Conoidasida</taxon>
        <taxon>Coccidia</taxon>
        <taxon>Eucoccidiorida</taxon>
        <taxon>Eimeriorina</taxon>
        <taxon>Cryptosporidiidae</taxon>
        <taxon>Cryptosporidium</taxon>
    </lineage>
</organism>
<evidence type="ECO:0000259" key="3">
    <source>
        <dbReference type="SMART" id="SM01027"/>
    </source>
</evidence>
<dbReference type="InterPro" id="IPR022712">
    <property type="entry name" value="Beta_Casp"/>
</dbReference>
<keyword evidence="5" id="KW-1185">Reference proteome</keyword>
<dbReference type="AlphaFoldDB" id="A0AAV9XV12"/>
<protein>
    <submittedName>
        <fullName evidence="4">Cleavage and polyadenylation specifity factor</fullName>
    </submittedName>
</protein>